<sequence length="329" mass="36534">MSPPSLCTMPPEIYLKIASHWENPDLLDCTHHPSVLPSCIWDRKLLLNVSSVCRTLRSAYHGLLWETVDALSNQHGSDGARVNKRLAAQSEAIVRNPSLGSLVRDADASYIFPLFAKALRLIPNVRTIRISWDLTIQSCSLLGESFRGISLSSVQSFAVPAMFIRWGSSFPGSMRLTTSPSYNLLKGMSLEKVDSLHMSLSPHCIRTLIPKFPQISELGLLSISQHTTPDHVACLRNLTRLRILRVKVCIGSSLSDPSVRKIIGVLAKILAAVEFHGDIRYRERACSRPPDLHTEATESLLEYGFAMPSPEFCLLPSPKKGCLPTEWHT</sequence>
<gene>
    <name evidence="1" type="ORF">ARMGADRAFT_1084398</name>
</gene>
<dbReference type="AlphaFoldDB" id="A0A2H3D0N2"/>
<dbReference type="Proteomes" id="UP000217790">
    <property type="component" value="Unassembled WGS sequence"/>
</dbReference>
<reference evidence="2" key="1">
    <citation type="journal article" date="2017" name="Nat. Ecol. Evol.">
        <title>Genome expansion and lineage-specific genetic innovations in the forest pathogenic fungi Armillaria.</title>
        <authorList>
            <person name="Sipos G."/>
            <person name="Prasanna A.N."/>
            <person name="Walter M.C."/>
            <person name="O'Connor E."/>
            <person name="Balint B."/>
            <person name="Krizsan K."/>
            <person name="Kiss B."/>
            <person name="Hess J."/>
            <person name="Varga T."/>
            <person name="Slot J."/>
            <person name="Riley R."/>
            <person name="Boka B."/>
            <person name="Rigling D."/>
            <person name="Barry K."/>
            <person name="Lee J."/>
            <person name="Mihaltcheva S."/>
            <person name="LaButti K."/>
            <person name="Lipzen A."/>
            <person name="Waldron R."/>
            <person name="Moloney N.M."/>
            <person name="Sperisen C."/>
            <person name="Kredics L."/>
            <person name="Vagvoelgyi C."/>
            <person name="Patrignani A."/>
            <person name="Fitzpatrick D."/>
            <person name="Nagy I."/>
            <person name="Doyle S."/>
            <person name="Anderson J.B."/>
            <person name="Grigoriev I.V."/>
            <person name="Gueldener U."/>
            <person name="Muensterkoetter M."/>
            <person name="Nagy L.G."/>
        </authorList>
    </citation>
    <scope>NUCLEOTIDE SEQUENCE [LARGE SCALE GENOMIC DNA]</scope>
    <source>
        <strain evidence="2">Ar21-2</strain>
    </source>
</reference>
<name>A0A2H3D0N2_ARMGA</name>
<proteinExistence type="predicted"/>
<evidence type="ECO:0008006" key="3">
    <source>
        <dbReference type="Google" id="ProtNLM"/>
    </source>
</evidence>
<dbReference type="OrthoDB" id="3251070at2759"/>
<evidence type="ECO:0000313" key="1">
    <source>
        <dbReference type="EMBL" id="PBK88849.1"/>
    </source>
</evidence>
<organism evidence="1 2">
    <name type="scientific">Armillaria gallica</name>
    <name type="common">Bulbous honey fungus</name>
    <name type="synonym">Armillaria bulbosa</name>
    <dbReference type="NCBI Taxonomy" id="47427"/>
    <lineage>
        <taxon>Eukaryota</taxon>
        <taxon>Fungi</taxon>
        <taxon>Dikarya</taxon>
        <taxon>Basidiomycota</taxon>
        <taxon>Agaricomycotina</taxon>
        <taxon>Agaricomycetes</taxon>
        <taxon>Agaricomycetidae</taxon>
        <taxon>Agaricales</taxon>
        <taxon>Marasmiineae</taxon>
        <taxon>Physalacriaceae</taxon>
        <taxon>Armillaria</taxon>
    </lineage>
</organism>
<dbReference type="InParanoid" id="A0A2H3D0N2"/>
<keyword evidence="2" id="KW-1185">Reference proteome</keyword>
<dbReference type="EMBL" id="KZ293671">
    <property type="protein sequence ID" value="PBK88849.1"/>
    <property type="molecule type" value="Genomic_DNA"/>
</dbReference>
<protein>
    <recommendedName>
        <fullName evidence="3">F-box domain-containing protein</fullName>
    </recommendedName>
</protein>
<accession>A0A2H3D0N2</accession>
<evidence type="ECO:0000313" key="2">
    <source>
        <dbReference type="Proteomes" id="UP000217790"/>
    </source>
</evidence>